<keyword evidence="6 19" id="KW-0808">Transferase</keyword>
<dbReference type="InterPro" id="IPR020568">
    <property type="entry name" value="Ribosomal_Su5_D2-typ_SF"/>
</dbReference>
<keyword evidence="14 19" id="KW-0443">Lipid metabolism</keyword>
<dbReference type="Pfam" id="PF00288">
    <property type="entry name" value="GHMP_kinases_N"/>
    <property type="match status" value="1"/>
</dbReference>
<dbReference type="PANTHER" id="PTHR43290">
    <property type="entry name" value="MEVALONATE KINASE"/>
    <property type="match status" value="1"/>
</dbReference>
<keyword evidence="12 19" id="KW-0752">Steroid biosynthesis</keyword>
<evidence type="ECO:0000256" key="3">
    <source>
        <dbReference type="ARBA" id="ARBA00012103"/>
    </source>
</evidence>
<dbReference type="GO" id="GO:0004496">
    <property type="term" value="F:mevalonate kinase activity"/>
    <property type="evidence" value="ECO:0007669"/>
    <property type="project" value="UniProtKB-EC"/>
</dbReference>
<keyword evidence="13 19" id="KW-0756">Sterol biosynthesis</keyword>
<evidence type="ECO:0000256" key="2">
    <source>
        <dbReference type="ARBA" id="ARBA00006495"/>
    </source>
</evidence>
<evidence type="ECO:0000256" key="10">
    <source>
        <dbReference type="ARBA" id="ARBA00022840"/>
    </source>
</evidence>
<dbReference type="InterPro" id="IPR006204">
    <property type="entry name" value="GHMP_kinase_N_dom"/>
</dbReference>
<dbReference type="PANTHER" id="PTHR43290:SF2">
    <property type="entry name" value="MEVALONATE KINASE"/>
    <property type="match status" value="1"/>
</dbReference>
<dbReference type="InterPro" id="IPR036554">
    <property type="entry name" value="GHMP_kinase_C_sf"/>
</dbReference>
<evidence type="ECO:0000256" key="8">
    <source>
        <dbReference type="ARBA" id="ARBA00022741"/>
    </source>
</evidence>
<dbReference type="UniPathway" id="UPA00057">
    <property type="reaction ID" value="UER00098"/>
</dbReference>
<gene>
    <name evidence="22" type="ORF">ZYGR_0AS04000</name>
</gene>
<dbReference type="InterPro" id="IPR014721">
    <property type="entry name" value="Ribsml_uS5_D2-typ_fold_subgr"/>
</dbReference>
<evidence type="ECO:0000256" key="13">
    <source>
        <dbReference type="ARBA" id="ARBA00023011"/>
    </source>
</evidence>
<comment type="pathway">
    <text evidence="18 19">Isoprenoid biosynthesis; isopentenyl diphosphate biosynthesis via mevalonate pathway; isopentenyl diphosphate from (R)-mevalonate: step 1/3.</text>
</comment>
<comment type="subcellular location">
    <subcellularLocation>
        <location evidence="1 19">Cytoplasm</location>
    </subcellularLocation>
</comment>
<dbReference type="Gene3D" id="3.30.70.890">
    <property type="entry name" value="GHMP kinase, C-terminal domain"/>
    <property type="match status" value="1"/>
</dbReference>
<dbReference type="GO" id="GO:0019287">
    <property type="term" value="P:isopentenyl diphosphate biosynthetic process, mevalonate pathway"/>
    <property type="evidence" value="ECO:0007669"/>
    <property type="project" value="UniProtKB-UniPathway"/>
</dbReference>
<keyword evidence="4 19" id="KW-0963">Cytoplasm</keyword>
<comment type="similarity">
    <text evidence="2 19">Belongs to the GHMP kinase family. Mevalonate kinase subfamily.</text>
</comment>
<evidence type="ECO:0000256" key="9">
    <source>
        <dbReference type="ARBA" id="ARBA00022777"/>
    </source>
</evidence>
<organism evidence="22 23">
    <name type="scientific">Zygosaccharomyces rouxii</name>
    <dbReference type="NCBI Taxonomy" id="4956"/>
    <lineage>
        <taxon>Eukaryota</taxon>
        <taxon>Fungi</taxon>
        <taxon>Dikarya</taxon>
        <taxon>Ascomycota</taxon>
        <taxon>Saccharomycotina</taxon>
        <taxon>Saccharomycetes</taxon>
        <taxon>Saccharomycetales</taxon>
        <taxon>Saccharomycetaceae</taxon>
        <taxon>Zygosaccharomyces</taxon>
    </lineage>
</organism>
<dbReference type="AlphaFoldDB" id="A0A1Q3AH64"/>
<comment type="function">
    <text evidence="19">Mevalonate kinase; part of the second module of ergosterol biosynthesis pathway that includes the middle steps of the pathway. The second module is carried out in the vacuole and involves the formation of farnesyl diphosphate, which is also an important intermediate in the biosynthesis of ubiquinone, dolichol, heme and prenylated proteins.</text>
</comment>
<protein>
    <recommendedName>
        <fullName evidence="3 19">Mevalonate kinase</fullName>
        <shortName evidence="19">MK</shortName>
        <ecNumber evidence="3 19">2.7.1.36</ecNumber>
    </recommendedName>
</protein>
<keyword evidence="16 19" id="KW-0753">Steroid metabolism</keyword>
<evidence type="ECO:0000313" key="23">
    <source>
        <dbReference type="Proteomes" id="UP000187013"/>
    </source>
</evidence>
<evidence type="ECO:0000256" key="1">
    <source>
        <dbReference type="ARBA" id="ARBA00004496"/>
    </source>
</evidence>
<dbReference type="OrthoDB" id="1652964at2759"/>
<dbReference type="SUPFAM" id="SSF54211">
    <property type="entry name" value="Ribosomal protein S5 domain 2-like"/>
    <property type="match status" value="1"/>
</dbReference>
<evidence type="ECO:0000256" key="4">
    <source>
        <dbReference type="ARBA" id="ARBA00022490"/>
    </source>
</evidence>
<dbReference type="SUPFAM" id="SSF55060">
    <property type="entry name" value="GHMP Kinase, C-terminal domain"/>
    <property type="match status" value="1"/>
</dbReference>
<dbReference type="EMBL" id="BDGX01000045">
    <property type="protein sequence ID" value="GAV55077.1"/>
    <property type="molecule type" value="Genomic_DNA"/>
</dbReference>
<evidence type="ECO:0000256" key="18">
    <source>
        <dbReference type="ARBA" id="ARBA00029438"/>
    </source>
</evidence>
<evidence type="ECO:0000256" key="7">
    <source>
        <dbReference type="ARBA" id="ARBA00022723"/>
    </source>
</evidence>
<dbReference type="InterPro" id="IPR013750">
    <property type="entry name" value="GHMP_kinase_C_dom"/>
</dbReference>
<evidence type="ECO:0000313" key="22">
    <source>
        <dbReference type="EMBL" id="GAV55077.1"/>
    </source>
</evidence>
<evidence type="ECO:0000256" key="17">
    <source>
        <dbReference type="ARBA" id="ARBA00029310"/>
    </source>
</evidence>
<evidence type="ECO:0000256" key="12">
    <source>
        <dbReference type="ARBA" id="ARBA00022955"/>
    </source>
</evidence>
<dbReference type="InterPro" id="IPR006205">
    <property type="entry name" value="Mev_gal_kin"/>
</dbReference>
<sequence>MSVPFLVSAPGKVIIFGEHSAVYNEPAVAASVSALRTYLFVEPSENPEEIELDFPDIKFNHKWHFSDFASVLQDVEGLEEARLNTRELSERIVSKLEVIQGELRKTLFYYAALCFCYLYVCLCPQLKGLKFHVKSTLPIGAGLGSSASISVALSLAMAHLSGHVRADKPELSLTEKKFVNTWSFLGEKCIQGTPSGIDNAVATYGNAVLFKREMDGTTNFEFVERFPQIPMVLTYTKIPRSTKTLVSNVRELVLRQPNVIKPILTAMGQLAVRGTEILDSLDDTNYEELIELVRVNHGLLVALGVSHPGLELVRFESDSIGVGATKLTGAGGGGCLLTILRKSTTQEQVQQFKTKLESSYGYKTFQTDLGGIGCGIVPRDLIPNDELHNIGSLFCQETSRDLIDQFLLPGKTDLHWIY</sequence>
<evidence type="ECO:0000256" key="11">
    <source>
        <dbReference type="ARBA" id="ARBA00022842"/>
    </source>
</evidence>
<keyword evidence="9 19" id="KW-0418">Kinase</keyword>
<evidence type="ECO:0000256" key="14">
    <source>
        <dbReference type="ARBA" id="ARBA00023098"/>
    </source>
</evidence>
<dbReference type="GO" id="GO:0046872">
    <property type="term" value="F:metal ion binding"/>
    <property type="evidence" value="ECO:0007669"/>
    <property type="project" value="UniProtKB-KW"/>
</dbReference>
<keyword evidence="15 19" id="KW-1207">Sterol metabolism</keyword>
<dbReference type="InterPro" id="IPR006203">
    <property type="entry name" value="GHMP_knse_ATP-bd_CS"/>
</dbReference>
<dbReference type="GO" id="GO:0005829">
    <property type="term" value="C:cytosol"/>
    <property type="evidence" value="ECO:0007669"/>
    <property type="project" value="TreeGrafter"/>
</dbReference>
<dbReference type="EC" id="2.7.1.36" evidence="3 19"/>
<feature type="domain" description="GHMP kinase C-terminal" evidence="21">
    <location>
        <begin position="279"/>
        <end position="351"/>
    </location>
</feature>
<dbReference type="GO" id="GO:0006696">
    <property type="term" value="P:ergosterol biosynthetic process"/>
    <property type="evidence" value="ECO:0007669"/>
    <property type="project" value="TreeGrafter"/>
</dbReference>
<name>A0A1Q3AH64_ZYGRO</name>
<comment type="catalytic activity">
    <reaction evidence="17">
        <text>(R)-mevalonate + ATP = (R)-5-phosphomevalonate + ADP + H(+)</text>
        <dbReference type="Rhea" id="RHEA:17065"/>
        <dbReference type="ChEBI" id="CHEBI:15378"/>
        <dbReference type="ChEBI" id="CHEBI:30616"/>
        <dbReference type="ChEBI" id="CHEBI:36464"/>
        <dbReference type="ChEBI" id="CHEBI:58146"/>
        <dbReference type="ChEBI" id="CHEBI:456216"/>
        <dbReference type="EC" id="2.7.1.36"/>
    </reaction>
    <physiologicalReaction direction="left-to-right" evidence="17">
        <dbReference type="Rhea" id="RHEA:17066"/>
    </physiologicalReaction>
</comment>
<evidence type="ECO:0000256" key="16">
    <source>
        <dbReference type="ARBA" id="ARBA00023221"/>
    </source>
</evidence>
<reference evidence="22 23" key="1">
    <citation type="submission" date="2016-08" db="EMBL/GenBank/DDBJ databases">
        <title>Draft genome sequence of allopolyploid Zygosaccharomyces rouxii.</title>
        <authorList>
            <person name="Watanabe J."/>
            <person name="Uehara K."/>
            <person name="Mogi Y."/>
            <person name="Tsukioka Y."/>
        </authorList>
    </citation>
    <scope>NUCLEOTIDE SEQUENCE [LARGE SCALE GENOMIC DNA]</scope>
    <source>
        <strain evidence="22 23">NBRC 110957</strain>
    </source>
</reference>
<evidence type="ECO:0000256" key="5">
    <source>
        <dbReference type="ARBA" id="ARBA00022516"/>
    </source>
</evidence>
<evidence type="ECO:0000256" key="19">
    <source>
        <dbReference type="RuleBase" id="RU363087"/>
    </source>
</evidence>
<dbReference type="PRINTS" id="PR00959">
    <property type="entry name" value="MEVGALKINASE"/>
</dbReference>
<keyword evidence="8 19" id="KW-0547">Nucleotide-binding</keyword>
<keyword evidence="10 19" id="KW-0067">ATP-binding</keyword>
<evidence type="ECO:0000256" key="15">
    <source>
        <dbReference type="ARBA" id="ARBA00023166"/>
    </source>
</evidence>
<dbReference type="NCBIfam" id="TIGR00549">
    <property type="entry name" value="mevalon_kin"/>
    <property type="match status" value="1"/>
</dbReference>
<dbReference type="PROSITE" id="PS00627">
    <property type="entry name" value="GHMP_KINASES_ATP"/>
    <property type="match status" value="1"/>
</dbReference>
<keyword evidence="5 19" id="KW-0444">Lipid biosynthesis</keyword>
<evidence type="ECO:0000259" key="20">
    <source>
        <dbReference type="Pfam" id="PF00288"/>
    </source>
</evidence>
<keyword evidence="11" id="KW-0460">Magnesium</keyword>
<dbReference type="Pfam" id="PF08544">
    <property type="entry name" value="GHMP_kinases_C"/>
    <property type="match status" value="1"/>
</dbReference>
<feature type="domain" description="GHMP kinase N-terminal" evidence="20">
    <location>
        <begin position="120"/>
        <end position="205"/>
    </location>
</feature>
<accession>A0A1Q3AH64</accession>
<evidence type="ECO:0000256" key="6">
    <source>
        <dbReference type="ARBA" id="ARBA00022679"/>
    </source>
</evidence>
<comment type="caution">
    <text evidence="22">The sequence shown here is derived from an EMBL/GenBank/DDBJ whole genome shotgun (WGS) entry which is preliminary data.</text>
</comment>
<dbReference type="FunFam" id="3.30.70.890:FF:000003">
    <property type="entry name" value="Mevalonate kinase"/>
    <property type="match status" value="1"/>
</dbReference>
<proteinExistence type="inferred from homology"/>
<dbReference type="Gene3D" id="3.30.230.10">
    <property type="match status" value="1"/>
</dbReference>
<evidence type="ECO:0000259" key="21">
    <source>
        <dbReference type="Pfam" id="PF08544"/>
    </source>
</evidence>
<dbReference type="Proteomes" id="UP000187013">
    <property type="component" value="Unassembled WGS sequence"/>
</dbReference>
<keyword evidence="7" id="KW-0479">Metal-binding</keyword>
<dbReference type="GO" id="GO:0005524">
    <property type="term" value="F:ATP binding"/>
    <property type="evidence" value="ECO:0007669"/>
    <property type="project" value="UniProtKB-KW"/>
</dbReference>